<accession>A0A0E9V800</accession>
<dbReference type="EMBL" id="GBXM01035239">
    <property type="protein sequence ID" value="JAH73338.1"/>
    <property type="molecule type" value="Transcribed_RNA"/>
</dbReference>
<dbReference type="AlphaFoldDB" id="A0A0E9V800"/>
<reference evidence="2" key="1">
    <citation type="submission" date="2014-11" db="EMBL/GenBank/DDBJ databases">
        <authorList>
            <person name="Amaro Gonzalez C."/>
        </authorList>
    </citation>
    <scope>NUCLEOTIDE SEQUENCE</scope>
</reference>
<organism evidence="2">
    <name type="scientific">Anguilla anguilla</name>
    <name type="common">European freshwater eel</name>
    <name type="synonym">Muraena anguilla</name>
    <dbReference type="NCBI Taxonomy" id="7936"/>
    <lineage>
        <taxon>Eukaryota</taxon>
        <taxon>Metazoa</taxon>
        <taxon>Chordata</taxon>
        <taxon>Craniata</taxon>
        <taxon>Vertebrata</taxon>
        <taxon>Euteleostomi</taxon>
        <taxon>Actinopterygii</taxon>
        <taxon>Neopterygii</taxon>
        <taxon>Teleostei</taxon>
        <taxon>Anguilliformes</taxon>
        <taxon>Anguillidae</taxon>
        <taxon>Anguilla</taxon>
    </lineage>
</organism>
<evidence type="ECO:0000256" key="1">
    <source>
        <dbReference type="SAM" id="MobiDB-lite"/>
    </source>
</evidence>
<evidence type="ECO:0000313" key="2">
    <source>
        <dbReference type="EMBL" id="JAH73338.1"/>
    </source>
</evidence>
<protein>
    <submittedName>
        <fullName evidence="2">Uncharacterized protein</fullName>
    </submittedName>
</protein>
<feature type="compositionally biased region" description="Polar residues" evidence="1">
    <location>
        <begin position="32"/>
        <end position="50"/>
    </location>
</feature>
<reference evidence="2" key="2">
    <citation type="journal article" date="2015" name="Fish Shellfish Immunol.">
        <title>Early steps in the European eel (Anguilla anguilla)-Vibrio vulnificus interaction in the gills: Role of the RtxA13 toxin.</title>
        <authorList>
            <person name="Callol A."/>
            <person name="Pajuelo D."/>
            <person name="Ebbesson L."/>
            <person name="Teles M."/>
            <person name="MacKenzie S."/>
            <person name="Amaro C."/>
        </authorList>
    </citation>
    <scope>NUCLEOTIDE SEQUENCE</scope>
</reference>
<name>A0A0E9V800_ANGAN</name>
<proteinExistence type="predicted"/>
<feature type="region of interest" description="Disordered" evidence="1">
    <location>
        <begin position="16"/>
        <end position="50"/>
    </location>
</feature>
<sequence>MLGNRNPLKSWLDAIRPSSVATNPVPGDLPSSRFSLPPYQSTPHFNSKRN</sequence>